<feature type="domain" description="Thiamin pyrophosphokinase thiamin-binding" evidence="5">
    <location>
        <begin position="97"/>
        <end position="152"/>
    </location>
</feature>
<dbReference type="PANTHER" id="PTHR41299">
    <property type="entry name" value="THIAMINE PYROPHOSPHOKINASE"/>
    <property type="match status" value="1"/>
</dbReference>
<comment type="caution">
    <text evidence="6">The sequence shown here is derived from an EMBL/GenBank/DDBJ whole genome shotgun (WGS) entry which is preliminary data.</text>
</comment>
<dbReference type="SUPFAM" id="SSF63999">
    <property type="entry name" value="Thiamin pyrophosphokinase, catalytic domain"/>
    <property type="match status" value="1"/>
</dbReference>
<evidence type="ECO:0000256" key="2">
    <source>
        <dbReference type="ARBA" id="ARBA00022741"/>
    </source>
</evidence>
<dbReference type="Pfam" id="PF04263">
    <property type="entry name" value="TPK_catalytic"/>
    <property type="match status" value="1"/>
</dbReference>
<keyword evidence="4" id="KW-0067">ATP-binding</keyword>
<keyword evidence="3" id="KW-0418">Kinase</keyword>
<dbReference type="SUPFAM" id="SSF63862">
    <property type="entry name" value="Thiamin pyrophosphokinase, substrate-binding domain"/>
    <property type="match status" value="1"/>
</dbReference>
<evidence type="ECO:0000313" key="6">
    <source>
        <dbReference type="EMBL" id="EBA09278.1"/>
    </source>
</evidence>
<dbReference type="InterPro" id="IPR007373">
    <property type="entry name" value="Thiamin_PyroPKinase_B1-bd"/>
</dbReference>
<dbReference type="Pfam" id="PF04265">
    <property type="entry name" value="TPK_B1_binding"/>
    <property type="match status" value="1"/>
</dbReference>
<dbReference type="InterPro" id="IPR036371">
    <property type="entry name" value="TPK_B1-bd_sf"/>
</dbReference>
<dbReference type="InterPro" id="IPR036759">
    <property type="entry name" value="TPK_catalytic_sf"/>
</dbReference>
<dbReference type="GO" id="GO:0030975">
    <property type="term" value="F:thiamine binding"/>
    <property type="evidence" value="ECO:0007669"/>
    <property type="project" value="InterPro"/>
</dbReference>
<protein>
    <recommendedName>
        <fullName evidence="5">Thiamin pyrophosphokinase thiamin-binding domain-containing protein</fullName>
    </recommendedName>
</protein>
<dbReference type="GO" id="GO:0006772">
    <property type="term" value="P:thiamine metabolic process"/>
    <property type="evidence" value="ECO:0007669"/>
    <property type="project" value="InterPro"/>
</dbReference>
<sequence length="177" mass="19126">MPEAVFGDMDSLSGDIQARLAPGVLRPVPEQDSTDFDKCLRHIEAPLVLGYGFLGARLDHQLAAMNVLVRRPDRRCVLIGPEDVVCLCPPELTLDLGPGERVSLFPLAEARGQSEGLRWPLDGLRFFPGDAIGTSNEATGPVRLTFGTPSMLIILSVAHLNALVSGLEHAPRWPARA</sequence>
<organism evidence="6 7">
    <name type="scientific">Sagittula stellata (strain ATCC 700073 / DSM 11524 / E-37)</name>
    <dbReference type="NCBI Taxonomy" id="388399"/>
    <lineage>
        <taxon>Bacteria</taxon>
        <taxon>Pseudomonadati</taxon>
        <taxon>Pseudomonadota</taxon>
        <taxon>Alphaproteobacteria</taxon>
        <taxon>Rhodobacterales</taxon>
        <taxon>Roseobacteraceae</taxon>
        <taxon>Sagittula</taxon>
    </lineage>
</organism>
<dbReference type="GO" id="GO:0005524">
    <property type="term" value="F:ATP binding"/>
    <property type="evidence" value="ECO:0007669"/>
    <property type="project" value="UniProtKB-KW"/>
</dbReference>
<dbReference type="SMART" id="SM00983">
    <property type="entry name" value="TPK_B1_binding"/>
    <property type="match status" value="1"/>
</dbReference>
<dbReference type="EMBL" id="AAYA01000003">
    <property type="protein sequence ID" value="EBA09278.1"/>
    <property type="molecule type" value="Genomic_DNA"/>
</dbReference>
<keyword evidence="2" id="KW-0547">Nucleotide-binding</keyword>
<keyword evidence="1" id="KW-0808">Transferase</keyword>
<dbReference type="GO" id="GO:0009229">
    <property type="term" value="P:thiamine diphosphate biosynthetic process"/>
    <property type="evidence" value="ECO:0007669"/>
    <property type="project" value="InterPro"/>
</dbReference>
<reference evidence="6 7" key="1">
    <citation type="submission" date="2006-06" db="EMBL/GenBank/DDBJ databases">
        <authorList>
            <person name="Moran M.A."/>
            <person name="Ferriera S."/>
            <person name="Johnson J."/>
            <person name="Kravitz S."/>
            <person name="Beeson K."/>
            <person name="Sutton G."/>
            <person name="Rogers Y.-H."/>
            <person name="Friedman R."/>
            <person name="Frazier M."/>
            <person name="Venter J.C."/>
        </authorList>
    </citation>
    <scope>NUCLEOTIDE SEQUENCE [LARGE SCALE GENOMIC DNA]</scope>
    <source>
        <strain evidence="6 7">E-37</strain>
    </source>
</reference>
<dbReference type="CDD" id="cd07995">
    <property type="entry name" value="TPK"/>
    <property type="match status" value="1"/>
</dbReference>
<dbReference type="GO" id="GO:0004788">
    <property type="term" value="F:thiamine diphosphokinase activity"/>
    <property type="evidence" value="ECO:0007669"/>
    <property type="project" value="InterPro"/>
</dbReference>
<accession>A3K0G3</accession>
<dbReference type="InterPro" id="IPR053149">
    <property type="entry name" value="TPK"/>
</dbReference>
<name>A3K0G3_SAGS3</name>
<proteinExistence type="predicted"/>
<evidence type="ECO:0000259" key="5">
    <source>
        <dbReference type="SMART" id="SM00983"/>
    </source>
</evidence>
<dbReference type="InterPro" id="IPR006282">
    <property type="entry name" value="Thi_PPkinase"/>
</dbReference>
<evidence type="ECO:0000256" key="1">
    <source>
        <dbReference type="ARBA" id="ARBA00022679"/>
    </source>
</evidence>
<dbReference type="AlphaFoldDB" id="A3K0G3"/>
<evidence type="ECO:0000256" key="4">
    <source>
        <dbReference type="ARBA" id="ARBA00022840"/>
    </source>
</evidence>
<gene>
    <name evidence="6" type="ORF">SSE37_23589</name>
</gene>
<dbReference type="Gene3D" id="3.40.50.10240">
    <property type="entry name" value="Thiamin pyrophosphokinase, catalytic domain"/>
    <property type="match status" value="1"/>
</dbReference>
<keyword evidence="7" id="KW-1185">Reference proteome</keyword>
<dbReference type="GO" id="GO:0016301">
    <property type="term" value="F:kinase activity"/>
    <property type="evidence" value="ECO:0007669"/>
    <property type="project" value="UniProtKB-KW"/>
</dbReference>
<dbReference type="InterPro" id="IPR007371">
    <property type="entry name" value="TPK_catalytic"/>
</dbReference>
<evidence type="ECO:0000313" key="7">
    <source>
        <dbReference type="Proteomes" id="UP000005713"/>
    </source>
</evidence>
<dbReference type="eggNOG" id="COG1564">
    <property type="taxonomic scope" value="Bacteria"/>
</dbReference>
<dbReference type="Proteomes" id="UP000005713">
    <property type="component" value="Unassembled WGS sequence"/>
</dbReference>
<dbReference type="PANTHER" id="PTHR41299:SF1">
    <property type="entry name" value="THIAMINE PYROPHOSPHOKINASE"/>
    <property type="match status" value="1"/>
</dbReference>
<evidence type="ECO:0000256" key="3">
    <source>
        <dbReference type="ARBA" id="ARBA00022777"/>
    </source>
</evidence>